<evidence type="ECO:0000256" key="2">
    <source>
        <dbReference type="ARBA" id="ARBA00022448"/>
    </source>
</evidence>
<keyword evidence="5 10" id="KW-1133">Transmembrane helix</keyword>
<sequence>MADIEYWEETLKEEIEDLSTVLGLVVAQTGSKQKQKFDEADKKLRDANGTKRSYKLEMRVIKNATQRKMYEKQLKDHETKLKALADHLKNLKSSATKDTLLEGADTGRTPEQEGDAMMNEARNTQDKTQTSLDRTKQLVAESKDIGQNTLATLEEQRAQIERIDAHADRTMENLGRADLLIKNFSKRMANDKFIQCCACINISLFIGVILFLIFKNRSDDDGDDSSILSATRLLSLRGSFDREASNADVDEYYEKLLMMTTDVE</sequence>
<dbReference type="PANTHER" id="PTHR21230">
    <property type="entry name" value="VESICLE TRANSPORT V-SNARE PROTEIN VTI1-RELATED"/>
    <property type="match status" value="1"/>
</dbReference>
<evidence type="ECO:0000256" key="3">
    <source>
        <dbReference type="ARBA" id="ARBA00022692"/>
    </source>
</evidence>
<feature type="transmembrane region" description="Helical" evidence="10">
    <location>
        <begin position="193"/>
        <end position="214"/>
    </location>
</feature>
<evidence type="ECO:0000256" key="1">
    <source>
        <dbReference type="ARBA" id="ARBA00004211"/>
    </source>
</evidence>
<dbReference type="AlphaFoldDB" id="A0A7S2P5B9"/>
<dbReference type="GO" id="GO:0031902">
    <property type="term" value="C:late endosome membrane"/>
    <property type="evidence" value="ECO:0007669"/>
    <property type="project" value="TreeGrafter"/>
</dbReference>
<evidence type="ECO:0000256" key="8">
    <source>
        <dbReference type="SAM" id="Coils"/>
    </source>
</evidence>
<evidence type="ECO:0000256" key="6">
    <source>
        <dbReference type="ARBA" id="ARBA00023054"/>
    </source>
</evidence>
<dbReference type="PROSITE" id="PS50192">
    <property type="entry name" value="T_SNARE"/>
    <property type="match status" value="1"/>
</dbReference>
<proteinExistence type="predicted"/>
<feature type="region of interest" description="Disordered" evidence="9">
    <location>
        <begin position="95"/>
        <end position="116"/>
    </location>
</feature>
<organism evidence="12">
    <name type="scientific">Leptocylindrus danicus</name>
    <dbReference type="NCBI Taxonomy" id="163516"/>
    <lineage>
        <taxon>Eukaryota</taxon>
        <taxon>Sar</taxon>
        <taxon>Stramenopiles</taxon>
        <taxon>Ochrophyta</taxon>
        <taxon>Bacillariophyta</taxon>
        <taxon>Coscinodiscophyceae</taxon>
        <taxon>Chaetocerotophycidae</taxon>
        <taxon>Leptocylindrales</taxon>
        <taxon>Leptocylindraceae</taxon>
        <taxon>Leptocylindrus</taxon>
    </lineage>
</organism>
<keyword evidence="3 10" id="KW-0812">Transmembrane</keyword>
<dbReference type="Gene3D" id="1.20.5.110">
    <property type="match status" value="1"/>
</dbReference>
<evidence type="ECO:0000256" key="5">
    <source>
        <dbReference type="ARBA" id="ARBA00022989"/>
    </source>
</evidence>
<evidence type="ECO:0000313" key="12">
    <source>
        <dbReference type="EMBL" id="CAD9579672.1"/>
    </source>
</evidence>
<keyword evidence="2" id="KW-0813">Transport</keyword>
<dbReference type="GO" id="GO:0005484">
    <property type="term" value="F:SNAP receptor activity"/>
    <property type="evidence" value="ECO:0007669"/>
    <property type="project" value="InterPro"/>
</dbReference>
<dbReference type="GO" id="GO:0015031">
    <property type="term" value="P:protein transport"/>
    <property type="evidence" value="ECO:0007669"/>
    <property type="project" value="UniProtKB-KW"/>
</dbReference>
<dbReference type="InterPro" id="IPR000727">
    <property type="entry name" value="T_SNARE_dom"/>
</dbReference>
<keyword evidence="6 8" id="KW-0175">Coiled coil</keyword>
<dbReference type="Gene3D" id="1.20.58.400">
    <property type="entry name" value="t-snare proteins"/>
    <property type="match status" value="1"/>
</dbReference>
<gene>
    <name evidence="12" type="ORF">LDAN0321_LOCUS9915</name>
</gene>
<dbReference type="GO" id="GO:0006906">
    <property type="term" value="P:vesicle fusion"/>
    <property type="evidence" value="ECO:0007669"/>
    <property type="project" value="TreeGrafter"/>
</dbReference>
<feature type="coiled-coil region" evidence="8">
    <location>
        <begin position="67"/>
        <end position="94"/>
    </location>
</feature>
<dbReference type="SUPFAM" id="SSF58038">
    <property type="entry name" value="SNARE fusion complex"/>
    <property type="match status" value="1"/>
</dbReference>
<evidence type="ECO:0000256" key="4">
    <source>
        <dbReference type="ARBA" id="ARBA00022927"/>
    </source>
</evidence>
<name>A0A7S2P5B9_9STRA</name>
<accession>A0A7S2P5B9</accession>
<evidence type="ECO:0000256" key="9">
    <source>
        <dbReference type="SAM" id="MobiDB-lite"/>
    </source>
</evidence>
<dbReference type="EMBL" id="HBGY01015286">
    <property type="protein sequence ID" value="CAD9579672.1"/>
    <property type="molecule type" value="Transcribed_RNA"/>
</dbReference>
<dbReference type="CDD" id="cd15861">
    <property type="entry name" value="SNARE_SNAP25N_23N_29N_SEC9N"/>
    <property type="match status" value="1"/>
</dbReference>
<dbReference type="GO" id="GO:0000149">
    <property type="term" value="F:SNARE binding"/>
    <property type="evidence" value="ECO:0007669"/>
    <property type="project" value="TreeGrafter"/>
</dbReference>
<evidence type="ECO:0000256" key="10">
    <source>
        <dbReference type="SAM" id="Phobius"/>
    </source>
</evidence>
<reference evidence="12" key="1">
    <citation type="submission" date="2021-01" db="EMBL/GenBank/DDBJ databases">
        <authorList>
            <person name="Corre E."/>
            <person name="Pelletier E."/>
            <person name="Niang G."/>
            <person name="Scheremetjew M."/>
            <person name="Finn R."/>
            <person name="Kale V."/>
            <person name="Holt S."/>
            <person name="Cochrane G."/>
            <person name="Meng A."/>
            <person name="Brown T."/>
            <person name="Cohen L."/>
        </authorList>
    </citation>
    <scope>NUCLEOTIDE SEQUENCE</scope>
    <source>
        <strain evidence="12">B650</strain>
    </source>
</reference>
<comment type="subcellular location">
    <subcellularLocation>
        <location evidence="1">Membrane</location>
        <topology evidence="1">Single-pass type IV membrane protein</topology>
    </subcellularLocation>
</comment>
<dbReference type="GO" id="GO:0005789">
    <property type="term" value="C:endoplasmic reticulum membrane"/>
    <property type="evidence" value="ECO:0007669"/>
    <property type="project" value="TreeGrafter"/>
</dbReference>
<dbReference type="InterPro" id="IPR038407">
    <property type="entry name" value="v-SNARE_N_sf"/>
</dbReference>
<keyword evidence="7 10" id="KW-0472">Membrane</keyword>
<evidence type="ECO:0000259" key="11">
    <source>
        <dbReference type="PROSITE" id="PS50192"/>
    </source>
</evidence>
<keyword evidence="4" id="KW-0653">Protein transport</keyword>
<dbReference type="GO" id="GO:0031201">
    <property type="term" value="C:SNARE complex"/>
    <property type="evidence" value="ECO:0007669"/>
    <property type="project" value="InterPro"/>
</dbReference>
<protein>
    <recommendedName>
        <fullName evidence="11">t-SNARE coiled-coil homology domain-containing protein</fullName>
    </recommendedName>
</protein>
<dbReference type="GO" id="GO:0005794">
    <property type="term" value="C:Golgi apparatus"/>
    <property type="evidence" value="ECO:0007669"/>
    <property type="project" value="TreeGrafter"/>
</dbReference>
<feature type="domain" description="T-SNARE coiled-coil homology" evidence="11">
    <location>
        <begin position="122"/>
        <end position="184"/>
    </location>
</feature>
<dbReference type="GO" id="GO:0012507">
    <property type="term" value="C:ER to Golgi transport vesicle membrane"/>
    <property type="evidence" value="ECO:0007669"/>
    <property type="project" value="TreeGrafter"/>
</dbReference>
<dbReference type="PANTHER" id="PTHR21230:SF79">
    <property type="entry name" value="T-SNARE COILED-COIL HOMOLOGY DOMAIN-CONTAINING PROTEIN"/>
    <property type="match status" value="1"/>
</dbReference>
<evidence type="ECO:0000256" key="7">
    <source>
        <dbReference type="ARBA" id="ARBA00023136"/>
    </source>
</evidence>
<dbReference type="InterPro" id="IPR044766">
    <property type="entry name" value="NPSN/SNAP25-like_N_SNARE"/>
</dbReference>